<dbReference type="EMBL" id="UINC01076254">
    <property type="protein sequence ID" value="SVC15249.1"/>
    <property type="molecule type" value="Genomic_DNA"/>
</dbReference>
<dbReference type="SUPFAM" id="SSF102405">
    <property type="entry name" value="MCP/YpsA-like"/>
    <property type="match status" value="1"/>
</dbReference>
<dbReference type="PANTHER" id="PTHR31223">
    <property type="entry name" value="LOG FAMILY PROTEIN YJL055W"/>
    <property type="match status" value="1"/>
</dbReference>
<dbReference type="GO" id="GO:0016799">
    <property type="term" value="F:hydrolase activity, hydrolyzing N-glycosyl compounds"/>
    <property type="evidence" value="ECO:0007669"/>
    <property type="project" value="TreeGrafter"/>
</dbReference>
<dbReference type="GO" id="GO:0005829">
    <property type="term" value="C:cytosol"/>
    <property type="evidence" value="ECO:0007669"/>
    <property type="project" value="TreeGrafter"/>
</dbReference>
<reference evidence="1" key="1">
    <citation type="submission" date="2018-05" db="EMBL/GenBank/DDBJ databases">
        <authorList>
            <person name="Lanie J.A."/>
            <person name="Ng W.-L."/>
            <person name="Kazmierczak K.M."/>
            <person name="Andrzejewski T.M."/>
            <person name="Davidsen T.M."/>
            <person name="Wayne K.J."/>
            <person name="Tettelin H."/>
            <person name="Glass J.I."/>
            <person name="Rusch D."/>
            <person name="Podicherti R."/>
            <person name="Tsui H.-C.T."/>
            <person name="Winkler M.E."/>
        </authorList>
    </citation>
    <scope>NUCLEOTIDE SEQUENCE</scope>
</reference>
<gene>
    <name evidence="1" type="ORF">METZ01_LOCUS268103</name>
</gene>
<evidence type="ECO:0008006" key="2">
    <source>
        <dbReference type="Google" id="ProtNLM"/>
    </source>
</evidence>
<dbReference type="PANTHER" id="PTHR31223:SF70">
    <property type="entry name" value="LOG FAMILY PROTEIN YJL055W"/>
    <property type="match status" value="1"/>
</dbReference>
<dbReference type="Pfam" id="PF03641">
    <property type="entry name" value="Lysine_decarbox"/>
    <property type="match status" value="1"/>
</dbReference>
<proteinExistence type="predicted"/>
<accession>A0A382JU21</accession>
<dbReference type="Gene3D" id="3.40.50.450">
    <property type="match status" value="1"/>
</dbReference>
<protein>
    <recommendedName>
        <fullName evidence="2">Cytokinin riboside 5'-monophosphate phosphoribohydrolase</fullName>
    </recommendedName>
</protein>
<organism evidence="1">
    <name type="scientific">marine metagenome</name>
    <dbReference type="NCBI Taxonomy" id="408172"/>
    <lineage>
        <taxon>unclassified sequences</taxon>
        <taxon>metagenomes</taxon>
        <taxon>ecological metagenomes</taxon>
    </lineage>
</organism>
<sequence>MGETLARHGLDLVYGGGSIGIMRIIADSVLKSGGQAIGVIPQSLVDREVAHRGLTELHITSSMHERKSRMAELSDAFIALPGGLGTLEEIFEIWTWTQLGFHDKPI</sequence>
<dbReference type="GO" id="GO:0009691">
    <property type="term" value="P:cytokinin biosynthetic process"/>
    <property type="evidence" value="ECO:0007669"/>
    <property type="project" value="InterPro"/>
</dbReference>
<feature type="non-terminal residue" evidence="1">
    <location>
        <position position="106"/>
    </location>
</feature>
<dbReference type="InterPro" id="IPR031100">
    <property type="entry name" value="LOG_fam"/>
</dbReference>
<dbReference type="NCBIfam" id="TIGR00730">
    <property type="entry name" value="Rossman fold protein, TIGR00730 family"/>
    <property type="match status" value="1"/>
</dbReference>
<dbReference type="InterPro" id="IPR005269">
    <property type="entry name" value="LOG"/>
</dbReference>
<name>A0A382JU21_9ZZZZ</name>
<dbReference type="AlphaFoldDB" id="A0A382JU21"/>
<evidence type="ECO:0000313" key="1">
    <source>
        <dbReference type="EMBL" id="SVC15249.1"/>
    </source>
</evidence>